<evidence type="ECO:0000313" key="1">
    <source>
        <dbReference type="EMBL" id="CZT08921.1"/>
    </source>
</evidence>
<name>A0A1E1LEF3_9HELO</name>
<keyword evidence="2" id="KW-1185">Reference proteome</keyword>
<organism evidence="1 2">
    <name type="scientific">Rhynchosporium agropyri</name>
    <dbReference type="NCBI Taxonomy" id="914238"/>
    <lineage>
        <taxon>Eukaryota</taxon>
        <taxon>Fungi</taxon>
        <taxon>Dikarya</taxon>
        <taxon>Ascomycota</taxon>
        <taxon>Pezizomycotina</taxon>
        <taxon>Leotiomycetes</taxon>
        <taxon>Helotiales</taxon>
        <taxon>Ploettnerulaceae</taxon>
        <taxon>Rhynchosporium</taxon>
    </lineage>
</organism>
<sequence length="89" mass="10015">MTTDDEKSSATPLAILVIVGVGFIIDRNIDYNNSVLTACDEKSVNLDSPRIEQDLFVRLFDEGQHFQRSHNMNTIRKGVSIPTPRTRPV</sequence>
<dbReference type="EMBL" id="FJUX01000108">
    <property type="protein sequence ID" value="CZT08921.1"/>
    <property type="molecule type" value="Genomic_DNA"/>
</dbReference>
<dbReference type="Proteomes" id="UP000178912">
    <property type="component" value="Unassembled WGS sequence"/>
</dbReference>
<accession>A0A1E1LEF3</accession>
<gene>
    <name evidence="1" type="ORF">RAG0_13856</name>
</gene>
<evidence type="ECO:0000313" key="2">
    <source>
        <dbReference type="Proteomes" id="UP000178912"/>
    </source>
</evidence>
<reference evidence="2" key="1">
    <citation type="submission" date="2016-03" db="EMBL/GenBank/DDBJ databases">
        <authorList>
            <person name="Guldener U."/>
        </authorList>
    </citation>
    <scope>NUCLEOTIDE SEQUENCE [LARGE SCALE GENOMIC DNA]</scope>
    <source>
        <strain evidence="2">04CH-RAC-A.6.1</strain>
    </source>
</reference>
<proteinExistence type="predicted"/>
<dbReference type="AlphaFoldDB" id="A0A1E1LEF3"/>
<protein>
    <submittedName>
        <fullName evidence="1">Uncharacterized protein</fullName>
    </submittedName>
</protein>